<dbReference type="EMBL" id="CP058561">
    <property type="protein sequence ID" value="QUH28964.1"/>
    <property type="molecule type" value="Genomic_DNA"/>
</dbReference>
<evidence type="ECO:0000313" key="2">
    <source>
        <dbReference type="Proteomes" id="UP000677305"/>
    </source>
</evidence>
<reference evidence="1 2" key="1">
    <citation type="submission" date="2020-07" db="EMBL/GenBank/DDBJ databases">
        <title>Vallitalea guaymasensis genome.</title>
        <authorList>
            <person name="Postec A."/>
        </authorList>
    </citation>
    <scope>NUCLEOTIDE SEQUENCE [LARGE SCALE GENOMIC DNA]</scope>
    <source>
        <strain evidence="1 2">Ra1766G1</strain>
    </source>
</reference>
<keyword evidence="1" id="KW-0282">Flagellum</keyword>
<sequence>MSDINTYLNILLDSLDKKSDVLKNIYEVTRKQSEYVNNNKFDLEEFNEFMAEKQKYIDEIAILDSGFQSTFDRVSNELEGNVHLYKDKIKLLKNKITSVSEIGIDIQVLEEKNKVIIEEHFNNKKREIKTFKKSKKTATNYYKNMNNSFKDKSYFLDQKK</sequence>
<dbReference type="Pfam" id="PF05130">
    <property type="entry name" value="FlgN"/>
    <property type="match status" value="1"/>
</dbReference>
<protein>
    <submittedName>
        <fullName evidence="1">Flagellar export chaperone FlgN</fullName>
    </submittedName>
</protein>
<dbReference type="RefSeq" id="WP_212693115.1">
    <property type="nucleotide sequence ID" value="NZ_CAJXUH010000002.1"/>
</dbReference>
<organism evidence="1 2">
    <name type="scientific">Vallitalea guaymasensis</name>
    <dbReference type="NCBI Taxonomy" id="1185412"/>
    <lineage>
        <taxon>Bacteria</taxon>
        <taxon>Bacillati</taxon>
        <taxon>Bacillota</taxon>
        <taxon>Clostridia</taxon>
        <taxon>Lachnospirales</taxon>
        <taxon>Vallitaleaceae</taxon>
        <taxon>Vallitalea</taxon>
    </lineage>
</organism>
<evidence type="ECO:0000313" key="1">
    <source>
        <dbReference type="EMBL" id="QUH28964.1"/>
    </source>
</evidence>
<name>A0A8J8M9S6_9FIRM</name>
<dbReference type="InterPro" id="IPR007809">
    <property type="entry name" value="FlgN-like"/>
</dbReference>
<dbReference type="AlphaFoldDB" id="A0A8J8M9S6"/>
<dbReference type="GO" id="GO:0044780">
    <property type="term" value="P:bacterial-type flagellum assembly"/>
    <property type="evidence" value="ECO:0007669"/>
    <property type="project" value="InterPro"/>
</dbReference>
<proteinExistence type="predicted"/>
<keyword evidence="1" id="KW-0969">Cilium</keyword>
<dbReference type="Proteomes" id="UP000677305">
    <property type="component" value="Chromosome"/>
</dbReference>
<gene>
    <name evidence="1" type="primary">flgN</name>
    <name evidence="1" type="ORF">HYG85_08530</name>
</gene>
<keyword evidence="1" id="KW-0966">Cell projection</keyword>
<accession>A0A8J8M9S6</accession>
<dbReference type="KEGG" id="vgu:HYG85_08530"/>
<keyword evidence="2" id="KW-1185">Reference proteome</keyword>